<dbReference type="AlphaFoldDB" id="A0A934M0D8"/>
<keyword evidence="8" id="KW-0547">Nucleotide-binding</keyword>
<evidence type="ECO:0000259" key="12">
    <source>
        <dbReference type="PROSITE" id="PS50112"/>
    </source>
</evidence>
<keyword evidence="7" id="KW-0677">Repeat</keyword>
<evidence type="ECO:0000256" key="8">
    <source>
        <dbReference type="ARBA" id="ARBA00022741"/>
    </source>
</evidence>
<evidence type="ECO:0000256" key="2">
    <source>
        <dbReference type="ARBA" id="ARBA00012438"/>
    </source>
</evidence>
<feature type="domain" description="PAS" evidence="12">
    <location>
        <begin position="7"/>
        <end position="77"/>
    </location>
</feature>
<evidence type="ECO:0000256" key="4">
    <source>
        <dbReference type="ARBA" id="ARBA00022630"/>
    </source>
</evidence>
<dbReference type="EMBL" id="JAEIJD010000005">
    <property type="protein sequence ID" value="MBI6629905.1"/>
    <property type="molecule type" value="Genomic_DNA"/>
</dbReference>
<evidence type="ECO:0000256" key="7">
    <source>
        <dbReference type="ARBA" id="ARBA00022737"/>
    </source>
</evidence>
<accession>A0A934M0D8</accession>
<evidence type="ECO:0000313" key="15">
    <source>
        <dbReference type="Proteomes" id="UP000613255"/>
    </source>
</evidence>
<evidence type="ECO:0000256" key="10">
    <source>
        <dbReference type="ARBA" id="ARBA00022840"/>
    </source>
</evidence>
<dbReference type="Pfam" id="PF00989">
    <property type="entry name" value="PAS"/>
    <property type="match status" value="1"/>
</dbReference>
<dbReference type="SUPFAM" id="SSF55785">
    <property type="entry name" value="PYP-like sensor domain (PAS domain)"/>
    <property type="match status" value="1"/>
</dbReference>
<keyword evidence="15" id="KW-1185">Reference proteome</keyword>
<evidence type="ECO:0000256" key="6">
    <source>
        <dbReference type="ARBA" id="ARBA00022679"/>
    </source>
</evidence>
<evidence type="ECO:0000256" key="1">
    <source>
        <dbReference type="ARBA" id="ARBA00000085"/>
    </source>
</evidence>
<sequence length="326" mass="35657">MDASENLNEYFAAIVESSDDAIITKNLHSIIQTWNKGAERLFGYSAEEAIGQSIMMLIPEDRQDEEVDIINRLHRGERIDHFETVRKRKDGALVPISLTISPVQSASGEVIGASKIARDISLQKEAAERQNLLLAEMRHRVGNCFAVAGSLITVSARQVETAGELASLMRERLMALSVAHRLAVIDPKGEAAGNTSLHELIASVVGPFAGDRLHELNIEDLRIASDALTPMALVLYELCTNATKYGALCHGDGGVEIKAYRQGDRFFIDWQEHCGIQSETVNKAGFGTKMCDGVVKTSLGGTITRQFRPSGLRARIDLDLATLEAR</sequence>
<dbReference type="GO" id="GO:0005524">
    <property type="term" value="F:ATP binding"/>
    <property type="evidence" value="ECO:0007669"/>
    <property type="project" value="UniProtKB-KW"/>
</dbReference>
<evidence type="ECO:0000256" key="11">
    <source>
        <dbReference type="ARBA" id="ARBA00023026"/>
    </source>
</evidence>
<keyword evidence="9" id="KW-0418">Kinase</keyword>
<evidence type="ECO:0000313" key="14">
    <source>
        <dbReference type="EMBL" id="MBI6629905.1"/>
    </source>
</evidence>
<dbReference type="InterPro" id="IPR013767">
    <property type="entry name" value="PAS_fold"/>
</dbReference>
<keyword evidence="5" id="KW-0288">FMN</keyword>
<dbReference type="NCBIfam" id="TIGR00229">
    <property type="entry name" value="sensory_box"/>
    <property type="match status" value="1"/>
</dbReference>
<reference evidence="14" key="1">
    <citation type="submission" date="2020-12" db="EMBL/GenBank/DDBJ databases">
        <title>Pontibaca salina gen. nov., sp. nov., isolated from marine sediment.</title>
        <authorList>
            <person name="Bo J."/>
            <person name="Wang S."/>
            <person name="Song X."/>
            <person name="Du Z."/>
        </authorList>
    </citation>
    <scope>NUCLEOTIDE SEQUENCE</scope>
    <source>
        <strain evidence="14">S1109L</strain>
    </source>
</reference>
<dbReference type="PANTHER" id="PTHR41523">
    <property type="entry name" value="TWO-COMPONENT SYSTEM SENSOR PROTEIN"/>
    <property type="match status" value="1"/>
</dbReference>
<evidence type="ECO:0000256" key="5">
    <source>
        <dbReference type="ARBA" id="ARBA00022643"/>
    </source>
</evidence>
<organism evidence="14 15">
    <name type="scientific">Pontibaca salina</name>
    <dbReference type="NCBI Taxonomy" id="2795731"/>
    <lineage>
        <taxon>Bacteria</taxon>
        <taxon>Pseudomonadati</taxon>
        <taxon>Pseudomonadota</taxon>
        <taxon>Alphaproteobacteria</taxon>
        <taxon>Rhodobacterales</taxon>
        <taxon>Roseobacteraceae</taxon>
        <taxon>Pontibaca</taxon>
    </lineage>
</organism>
<dbReference type="SMART" id="SM00911">
    <property type="entry name" value="HWE_HK"/>
    <property type="match status" value="1"/>
</dbReference>
<dbReference type="InterPro" id="IPR036890">
    <property type="entry name" value="HATPase_C_sf"/>
</dbReference>
<dbReference type="PROSITE" id="PS50113">
    <property type="entry name" value="PAC"/>
    <property type="match status" value="1"/>
</dbReference>
<keyword evidence="3" id="KW-0597">Phosphoprotein</keyword>
<dbReference type="SMART" id="SM00091">
    <property type="entry name" value="PAS"/>
    <property type="match status" value="1"/>
</dbReference>
<comment type="catalytic activity">
    <reaction evidence="1">
        <text>ATP + protein L-histidine = ADP + protein N-phospho-L-histidine.</text>
        <dbReference type="EC" id="2.7.13.3"/>
    </reaction>
</comment>
<dbReference type="InterPro" id="IPR000700">
    <property type="entry name" value="PAS-assoc_C"/>
</dbReference>
<dbReference type="PROSITE" id="PS50112">
    <property type="entry name" value="PAS"/>
    <property type="match status" value="1"/>
</dbReference>
<dbReference type="RefSeq" id="WP_198685914.1">
    <property type="nucleotide sequence ID" value="NZ_JAEIJD010000005.1"/>
</dbReference>
<proteinExistence type="predicted"/>
<dbReference type="InterPro" id="IPR035965">
    <property type="entry name" value="PAS-like_dom_sf"/>
</dbReference>
<evidence type="ECO:0000256" key="3">
    <source>
        <dbReference type="ARBA" id="ARBA00022553"/>
    </source>
</evidence>
<dbReference type="GO" id="GO:0006355">
    <property type="term" value="P:regulation of DNA-templated transcription"/>
    <property type="evidence" value="ECO:0007669"/>
    <property type="project" value="InterPro"/>
</dbReference>
<dbReference type="Gene3D" id="3.30.565.10">
    <property type="entry name" value="Histidine kinase-like ATPase, C-terminal domain"/>
    <property type="match status" value="1"/>
</dbReference>
<comment type="caution">
    <text evidence="14">The sequence shown here is derived from an EMBL/GenBank/DDBJ whole genome shotgun (WGS) entry which is preliminary data.</text>
</comment>
<gene>
    <name evidence="14" type="ORF">JAO82_08410</name>
</gene>
<keyword evidence="4" id="KW-0285">Flavoprotein</keyword>
<dbReference type="Pfam" id="PF07536">
    <property type="entry name" value="HWE_HK"/>
    <property type="match status" value="1"/>
</dbReference>
<dbReference type="PANTHER" id="PTHR41523:SF8">
    <property type="entry name" value="ETHYLENE RESPONSE SENSOR PROTEIN"/>
    <property type="match status" value="1"/>
</dbReference>
<dbReference type="Proteomes" id="UP000613255">
    <property type="component" value="Unassembled WGS sequence"/>
</dbReference>
<dbReference type="CDD" id="cd00130">
    <property type="entry name" value="PAS"/>
    <property type="match status" value="1"/>
</dbReference>
<dbReference type="Gene3D" id="3.30.450.20">
    <property type="entry name" value="PAS domain"/>
    <property type="match status" value="1"/>
</dbReference>
<keyword evidence="11" id="KW-0843">Virulence</keyword>
<dbReference type="EC" id="2.7.13.3" evidence="2"/>
<feature type="domain" description="PAC" evidence="13">
    <location>
        <begin position="80"/>
        <end position="132"/>
    </location>
</feature>
<dbReference type="InterPro" id="IPR000014">
    <property type="entry name" value="PAS"/>
</dbReference>
<keyword evidence="10" id="KW-0067">ATP-binding</keyword>
<keyword evidence="6" id="KW-0808">Transferase</keyword>
<dbReference type="SUPFAM" id="SSF55874">
    <property type="entry name" value="ATPase domain of HSP90 chaperone/DNA topoisomerase II/histidine kinase"/>
    <property type="match status" value="1"/>
</dbReference>
<protein>
    <recommendedName>
        <fullName evidence="2">histidine kinase</fullName>
        <ecNumber evidence="2">2.7.13.3</ecNumber>
    </recommendedName>
</protein>
<dbReference type="GO" id="GO:0004673">
    <property type="term" value="F:protein histidine kinase activity"/>
    <property type="evidence" value="ECO:0007669"/>
    <property type="project" value="UniProtKB-EC"/>
</dbReference>
<evidence type="ECO:0000259" key="13">
    <source>
        <dbReference type="PROSITE" id="PS50113"/>
    </source>
</evidence>
<evidence type="ECO:0000256" key="9">
    <source>
        <dbReference type="ARBA" id="ARBA00022777"/>
    </source>
</evidence>
<name>A0A934M0D8_9RHOB</name>
<dbReference type="InterPro" id="IPR011102">
    <property type="entry name" value="Sig_transdc_His_kinase_HWE"/>
</dbReference>